<keyword evidence="4" id="KW-0238">DNA-binding</keyword>
<feature type="domain" description="RNA polymerase sigma-70 region 2" evidence="7">
    <location>
        <begin position="23"/>
        <end position="90"/>
    </location>
</feature>
<dbReference type="InterPro" id="IPR013249">
    <property type="entry name" value="RNA_pol_sigma70_r4_t2"/>
</dbReference>
<gene>
    <name evidence="9" type="ORF">EER27_02125</name>
</gene>
<dbReference type="PANTHER" id="PTHR43133">
    <property type="entry name" value="RNA POLYMERASE ECF-TYPE SIGMA FACTO"/>
    <property type="match status" value="1"/>
</dbReference>
<evidence type="ECO:0000313" key="9">
    <source>
        <dbReference type="EMBL" id="RNF86242.1"/>
    </source>
</evidence>
<dbReference type="GO" id="GO:0006352">
    <property type="term" value="P:DNA-templated transcription initiation"/>
    <property type="evidence" value="ECO:0007669"/>
    <property type="project" value="InterPro"/>
</dbReference>
<dbReference type="GO" id="GO:0016987">
    <property type="term" value="F:sigma factor activity"/>
    <property type="evidence" value="ECO:0007669"/>
    <property type="project" value="UniProtKB-KW"/>
</dbReference>
<dbReference type="InterPro" id="IPR007627">
    <property type="entry name" value="RNA_pol_sigma70_r2"/>
</dbReference>
<dbReference type="Gene3D" id="1.10.10.10">
    <property type="entry name" value="Winged helix-like DNA-binding domain superfamily/Winged helix DNA-binding domain"/>
    <property type="match status" value="1"/>
</dbReference>
<dbReference type="NCBIfam" id="TIGR02937">
    <property type="entry name" value="sigma70-ECF"/>
    <property type="match status" value="1"/>
</dbReference>
<proteinExistence type="inferred from homology"/>
<dbReference type="InterPro" id="IPR036388">
    <property type="entry name" value="WH-like_DNA-bd_sf"/>
</dbReference>
<evidence type="ECO:0000259" key="8">
    <source>
        <dbReference type="Pfam" id="PF08281"/>
    </source>
</evidence>
<dbReference type="EMBL" id="RIBS01000001">
    <property type="protein sequence ID" value="RNF86242.1"/>
    <property type="molecule type" value="Genomic_DNA"/>
</dbReference>
<dbReference type="Pfam" id="PF04542">
    <property type="entry name" value="Sigma70_r2"/>
    <property type="match status" value="1"/>
</dbReference>
<evidence type="ECO:0000256" key="6">
    <source>
        <dbReference type="SAM" id="MobiDB-lite"/>
    </source>
</evidence>
<evidence type="ECO:0000259" key="7">
    <source>
        <dbReference type="Pfam" id="PF04542"/>
    </source>
</evidence>
<comment type="similarity">
    <text evidence="1">Belongs to the sigma-70 factor family. ECF subfamily.</text>
</comment>
<dbReference type="InterPro" id="IPR013324">
    <property type="entry name" value="RNA_pol_sigma_r3/r4-like"/>
</dbReference>
<dbReference type="SUPFAM" id="SSF88946">
    <property type="entry name" value="Sigma2 domain of RNA polymerase sigma factors"/>
    <property type="match status" value="1"/>
</dbReference>
<dbReference type="Pfam" id="PF08281">
    <property type="entry name" value="Sigma70_r4_2"/>
    <property type="match status" value="1"/>
</dbReference>
<evidence type="ECO:0000256" key="5">
    <source>
        <dbReference type="ARBA" id="ARBA00023163"/>
    </source>
</evidence>
<evidence type="ECO:0000313" key="10">
    <source>
        <dbReference type="Proteomes" id="UP000267049"/>
    </source>
</evidence>
<dbReference type="InterPro" id="IPR039425">
    <property type="entry name" value="RNA_pol_sigma-70-like"/>
</dbReference>
<dbReference type="InterPro" id="IPR014284">
    <property type="entry name" value="RNA_pol_sigma-70_dom"/>
</dbReference>
<reference evidence="9 10" key="1">
    <citation type="submission" date="2018-11" db="EMBL/GenBank/DDBJ databases">
        <title>Lysobacter cryohumiis sp. nov., isolated from soil in the Tianshan Mountains, Xinjiang, China.</title>
        <authorList>
            <person name="Luo Y."/>
            <person name="Sheng H."/>
        </authorList>
    </citation>
    <scope>NUCLEOTIDE SEQUENCE [LARGE SCALE GENOMIC DNA]</scope>
    <source>
        <strain evidence="9 10">ZS60</strain>
    </source>
</reference>
<accession>A0A3M8T650</accession>
<feature type="region of interest" description="Disordered" evidence="6">
    <location>
        <begin position="110"/>
        <end position="129"/>
    </location>
</feature>
<keyword evidence="3" id="KW-0731">Sigma factor</keyword>
<dbReference type="Gene3D" id="1.10.1740.10">
    <property type="match status" value="1"/>
</dbReference>
<dbReference type="AlphaFoldDB" id="A0A3M8T650"/>
<sequence length="193" mass="21411">MDGGEPQWIPRARAGDEQAFRRLVEANARAVFQLCFRITRDAALAEDAVQEAFYKAWRAIGEFDGRATFSTWLHRIAANAALEQLRRNARHRRELTDTLADEGAEDTEPDFLAGLADDAPGPEAQASGTQIGQRIGLHLDRLSPAERAAFVMRHCEGERLESIAAALSMNTGQCKQAIFRAVRKLRGALEPLR</sequence>
<keyword evidence="5" id="KW-0804">Transcription</keyword>
<evidence type="ECO:0000256" key="3">
    <source>
        <dbReference type="ARBA" id="ARBA00023082"/>
    </source>
</evidence>
<protein>
    <submittedName>
        <fullName evidence="9">Sigma-70 family RNA polymerase sigma factor</fullName>
    </submittedName>
</protein>
<dbReference type="PANTHER" id="PTHR43133:SF8">
    <property type="entry name" value="RNA POLYMERASE SIGMA FACTOR HI_1459-RELATED"/>
    <property type="match status" value="1"/>
</dbReference>
<keyword evidence="2" id="KW-0805">Transcription regulation</keyword>
<comment type="caution">
    <text evidence="9">The sequence shown here is derived from an EMBL/GenBank/DDBJ whole genome shotgun (WGS) entry which is preliminary data.</text>
</comment>
<evidence type="ECO:0000256" key="2">
    <source>
        <dbReference type="ARBA" id="ARBA00023015"/>
    </source>
</evidence>
<evidence type="ECO:0000256" key="4">
    <source>
        <dbReference type="ARBA" id="ARBA00023125"/>
    </source>
</evidence>
<feature type="domain" description="RNA polymerase sigma factor 70 region 4 type 2" evidence="8">
    <location>
        <begin position="139"/>
        <end position="185"/>
    </location>
</feature>
<dbReference type="InterPro" id="IPR013325">
    <property type="entry name" value="RNA_pol_sigma_r2"/>
</dbReference>
<dbReference type="GO" id="GO:0003677">
    <property type="term" value="F:DNA binding"/>
    <property type="evidence" value="ECO:0007669"/>
    <property type="project" value="UniProtKB-KW"/>
</dbReference>
<organism evidence="9 10">
    <name type="scientific">Montanilutibacter psychrotolerans</name>
    <dbReference type="NCBI Taxonomy" id="1327343"/>
    <lineage>
        <taxon>Bacteria</taxon>
        <taxon>Pseudomonadati</taxon>
        <taxon>Pseudomonadota</taxon>
        <taxon>Gammaproteobacteria</taxon>
        <taxon>Lysobacterales</taxon>
        <taxon>Lysobacteraceae</taxon>
        <taxon>Montanilutibacter</taxon>
    </lineage>
</organism>
<dbReference type="SUPFAM" id="SSF88659">
    <property type="entry name" value="Sigma3 and sigma4 domains of RNA polymerase sigma factors"/>
    <property type="match status" value="1"/>
</dbReference>
<keyword evidence="10" id="KW-1185">Reference proteome</keyword>
<name>A0A3M8T650_9GAMM</name>
<evidence type="ECO:0000256" key="1">
    <source>
        <dbReference type="ARBA" id="ARBA00010641"/>
    </source>
</evidence>
<dbReference type="Proteomes" id="UP000267049">
    <property type="component" value="Unassembled WGS sequence"/>
</dbReference>